<evidence type="ECO:0000313" key="8">
    <source>
        <dbReference type="Proteomes" id="UP000352698"/>
    </source>
</evidence>
<dbReference type="GO" id="GO:0046872">
    <property type="term" value="F:metal ion binding"/>
    <property type="evidence" value="ECO:0007669"/>
    <property type="project" value="UniProtKB-KW"/>
</dbReference>
<proteinExistence type="predicted"/>
<dbReference type="EMBL" id="AY927234">
    <property type="protein sequence ID" value="ACR18997.1"/>
    <property type="molecule type" value="Genomic_DNA"/>
</dbReference>
<dbReference type="InterPro" id="IPR050748">
    <property type="entry name" value="Glycosyltrans_8_dom-fam"/>
</dbReference>
<organism evidence="4">
    <name type="scientific">Enterococcus hirae</name>
    <dbReference type="NCBI Taxonomy" id="1354"/>
    <lineage>
        <taxon>Bacteria</taxon>
        <taxon>Bacillati</taxon>
        <taxon>Bacillota</taxon>
        <taxon>Bacilli</taxon>
        <taxon>Lactobacillales</taxon>
        <taxon>Enterococcaceae</taxon>
        <taxon>Enterococcus</taxon>
    </lineage>
</organism>
<dbReference type="Proteomes" id="UP000352698">
    <property type="component" value="Unassembled WGS sequence"/>
</dbReference>
<dbReference type="Proteomes" id="UP000253498">
    <property type="component" value="Unassembled WGS sequence"/>
</dbReference>
<dbReference type="PANTHER" id="PTHR13778:SF47">
    <property type="entry name" value="LIPOPOLYSACCHARIDE 1,3-GALACTOSYLTRANSFERASE"/>
    <property type="match status" value="1"/>
</dbReference>
<dbReference type="PANTHER" id="PTHR13778">
    <property type="entry name" value="GLYCOSYLTRANSFERASE 8 DOMAIN-CONTAINING PROTEIN"/>
    <property type="match status" value="1"/>
</dbReference>
<dbReference type="RefSeq" id="WP_010719079.1">
    <property type="nucleotide sequence ID" value="NZ_AP027299.1"/>
</dbReference>
<evidence type="ECO:0000313" key="4">
    <source>
        <dbReference type="EMBL" id="ACR18997.1"/>
    </source>
</evidence>
<dbReference type="AlphaFoldDB" id="C4XV76"/>
<evidence type="ECO:0000313" key="6">
    <source>
        <dbReference type="EMBL" id="VTQ64442.1"/>
    </source>
</evidence>
<accession>C4XV76</accession>
<keyword evidence="1" id="KW-0328">Glycosyltransferase</keyword>
<reference evidence="6 8" key="3">
    <citation type="submission" date="2019-05" db="EMBL/GenBank/DDBJ databases">
        <authorList>
            <consortium name="Pathogen Informatics"/>
        </authorList>
    </citation>
    <scope>NUCLEOTIDE SEQUENCE [LARGE SCALE GENOMIC DNA]</scope>
    <source>
        <strain evidence="6 8">NCTC12204</strain>
    </source>
</reference>
<dbReference type="InterPro" id="IPR029044">
    <property type="entry name" value="Nucleotide-diphossugar_trans"/>
</dbReference>
<evidence type="ECO:0000313" key="5">
    <source>
        <dbReference type="EMBL" id="RBT69183.1"/>
    </source>
</evidence>
<dbReference type="Pfam" id="PF01501">
    <property type="entry name" value="Glyco_transf_8"/>
    <property type="match status" value="1"/>
</dbReference>
<evidence type="ECO:0000256" key="3">
    <source>
        <dbReference type="ARBA" id="ARBA00022723"/>
    </source>
</evidence>
<dbReference type="Gene3D" id="3.90.550.10">
    <property type="entry name" value="Spore Coat Polysaccharide Biosynthesis Protein SpsA, Chain A"/>
    <property type="match status" value="1"/>
</dbReference>
<keyword evidence="3" id="KW-0479">Metal-binding</keyword>
<protein>
    <submittedName>
        <fullName evidence="4">Family 8 glycosyltransferase</fullName>
    </submittedName>
    <submittedName>
        <fullName evidence="6">General stress protein A</fullName>
    </submittedName>
</protein>
<evidence type="ECO:0000313" key="7">
    <source>
        <dbReference type="Proteomes" id="UP000253498"/>
    </source>
</evidence>
<evidence type="ECO:0000256" key="1">
    <source>
        <dbReference type="ARBA" id="ARBA00022676"/>
    </source>
</evidence>
<evidence type="ECO:0000256" key="2">
    <source>
        <dbReference type="ARBA" id="ARBA00022679"/>
    </source>
</evidence>
<dbReference type="SUPFAM" id="SSF53448">
    <property type="entry name" value="Nucleotide-diphospho-sugar transferases"/>
    <property type="match status" value="1"/>
</dbReference>
<dbReference type="CAZy" id="GT8">
    <property type="family name" value="Glycosyltransferase Family 8"/>
</dbReference>
<dbReference type="EMBL" id="CABEEP010000001">
    <property type="protein sequence ID" value="VTQ64442.1"/>
    <property type="molecule type" value="Genomic_DNA"/>
</dbReference>
<gene>
    <name evidence="6" type="primary">gspA_1</name>
    <name evidence="5" type="ORF">EB03_00852</name>
    <name evidence="6" type="ORF">NCTC12204_01510</name>
</gene>
<reference evidence="5 7" key="2">
    <citation type="submission" date="2015-06" db="EMBL/GenBank/DDBJ databases">
        <title>The Genome Sequence of Enterococcus hirae 88EA1.</title>
        <authorList>
            <consortium name="The Broad Institute Genomics Platform"/>
            <consortium name="The Broad Institute Genome Sequencing Center for Infectious Disease"/>
            <person name="Earl A.M."/>
            <person name="Van Tyne D."/>
            <person name="Lebreton F."/>
            <person name="Saavedra J.T."/>
            <person name="Gilmore M.S."/>
            <person name="Manson McGuire A."/>
            <person name="Clock S."/>
            <person name="Crupain M."/>
            <person name="Rangan U."/>
            <person name="Young S."/>
            <person name="Abouelleil A."/>
            <person name="Cao P."/>
            <person name="Chapman S.B."/>
            <person name="Griggs A."/>
            <person name="Priest M."/>
            <person name="Shea T."/>
            <person name="Wortman J."/>
            <person name="Nusbaum C."/>
            <person name="Birren B."/>
        </authorList>
    </citation>
    <scope>NUCLEOTIDE SEQUENCE [LARGE SCALE GENOMIC DNA]</scope>
    <source>
        <strain evidence="5 7">88EA1</strain>
    </source>
</reference>
<sequence>MNRRKEIAIVSSCNTKFVPHLAALFVSVLENSDPKVFVRFYVIDDNIDNESKQLLRFSVKNSRMNTEVEFLKINKKFFENVVTSDRIPETAYYRIAIPELFRGKNVERLLYMDCDMITVKDVTPLWDLEFNGAILAAVEDAGFHQRLEKMEIPAKSTRYFNSGLMLINVEKWLEQDITKKVLTFIEENPEKLRFHDQDALNAILHDRWIPLHPKWNAQGYIMAKAKQHPTPQGEKEYEETRKDPSIIHFSGHVKPWSKDFEGPTKKYYDKYANMTAFRCVAKFPKYPLYARINRNTEVSR</sequence>
<dbReference type="GO" id="GO:0016757">
    <property type="term" value="F:glycosyltransferase activity"/>
    <property type="evidence" value="ECO:0007669"/>
    <property type="project" value="UniProtKB-KW"/>
</dbReference>
<name>C4XV76_ENTHR</name>
<dbReference type="EMBL" id="LESJ01000004">
    <property type="protein sequence ID" value="RBT69183.1"/>
    <property type="molecule type" value="Genomic_DNA"/>
</dbReference>
<reference evidence="4" key="1">
    <citation type="journal article" date="2010" name="FEMS Microbiol. Lett.">
        <title>The stress response protein Gls24 is induced by copper and interacts with the CopZ copper chaperone of Enterococcus hirae.</title>
        <authorList>
            <person name="Stoyanov J.V."/>
            <person name="Mancini S."/>
            <person name="Lu Z.H."/>
            <person name="Mourlane F."/>
            <person name="Poulsen K.R."/>
            <person name="Wimmer R."/>
            <person name="Solioz M."/>
        </authorList>
    </citation>
    <scope>NUCLEOTIDE SEQUENCE</scope>
    <source>
        <strain evidence="4">ATCC 9790</strain>
    </source>
</reference>
<keyword evidence="2 4" id="KW-0808">Transferase</keyword>
<dbReference type="CDD" id="cd04194">
    <property type="entry name" value="GT8_A4GalT_like"/>
    <property type="match status" value="1"/>
</dbReference>
<dbReference type="InterPro" id="IPR002495">
    <property type="entry name" value="Glyco_trans_8"/>
</dbReference>